<feature type="transmembrane region" description="Helical" evidence="6">
    <location>
        <begin position="199"/>
        <end position="220"/>
    </location>
</feature>
<feature type="transmembrane region" description="Helical" evidence="6">
    <location>
        <begin position="163"/>
        <end position="187"/>
    </location>
</feature>
<evidence type="ECO:0008006" key="9">
    <source>
        <dbReference type="Google" id="ProtNLM"/>
    </source>
</evidence>
<evidence type="ECO:0000313" key="8">
    <source>
        <dbReference type="Proteomes" id="UP001153737"/>
    </source>
</evidence>
<feature type="non-terminal residue" evidence="7">
    <location>
        <position position="222"/>
    </location>
</feature>
<dbReference type="PANTHER" id="PTHR22779:SF6">
    <property type="entry name" value="SD17342P"/>
    <property type="match status" value="1"/>
</dbReference>
<keyword evidence="4 6" id="KW-1133">Transmembrane helix</keyword>
<proteinExistence type="inferred from homology"/>
<evidence type="ECO:0000256" key="2">
    <source>
        <dbReference type="ARBA" id="ARBA00006325"/>
    </source>
</evidence>
<keyword evidence="5 6" id="KW-0472">Membrane</keyword>
<evidence type="ECO:0000313" key="7">
    <source>
        <dbReference type="EMBL" id="CAG9824936.1"/>
    </source>
</evidence>
<dbReference type="Pfam" id="PF10190">
    <property type="entry name" value="Tmemb_170"/>
    <property type="match status" value="1"/>
</dbReference>
<comment type="similarity">
    <text evidence="2">Belongs to the TMEM170 family.</text>
</comment>
<dbReference type="GO" id="GO:0016020">
    <property type="term" value="C:membrane"/>
    <property type="evidence" value="ECO:0007669"/>
    <property type="project" value="UniProtKB-SubCell"/>
</dbReference>
<evidence type="ECO:0000256" key="1">
    <source>
        <dbReference type="ARBA" id="ARBA00004141"/>
    </source>
</evidence>
<evidence type="ECO:0000256" key="4">
    <source>
        <dbReference type="ARBA" id="ARBA00022989"/>
    </source>
</evidence>
<name>A0A9N9X5G3_PHACE</name>
<dbReference type="OrthoDB" id="13807at2759"/>
<evidence type="ECO:0000256" key="5">
    <source>
        <dbReference type="ARBA" id="ARBA00023136"/>
    </source>
</evidence>
<evidence type="ECO:0000256" key="6">
    <source>
        <dbReference type="SAM" id="Phobius"/>
    </source>
</evidence>
<sequence length="222" mass="25417">NFIDIGEFDIGTDDSTNTNRTDKFIGTYLHSIWVSRKHLYLPYISVHNRKKFDTNWGGKLEARSPRPSIENRFEDGRIQHRCRQCYIEKDYRSVLKMSKNYELDSVGTVLWLQQADALNTFMKMWYHVFLWALFSSILVHTIAGLIAFLTLRKHKFGKFFPIAILLMGVITPAVTGIVSSAAVAFVYRASSLPMNPLYALFWGCGQTILTGCMGFTRILATL</sequence>
<keyword evidence="8" id="KW-1185">Reference proteome</keyword>
<keyword evidence="3 6" id="KW-0812">Transmembrane</keyword>
<comment type="subcellular location">
    <subcellularLocation>
        <location evidence="1">Membrane</location>
        <topology evidence="1">Multi-pass membrane protein</topology>
    </subcellularLocation>
</comment>
<dbReference type="PANTHER" id="PTHR22779">
    <property type="entry name" value="SD17342P"/>
    <property type="match status" value="1"/>
</dbReference>
<reference evidence="7" key="1">
    <citation type="submission" date="2022-01" db="EMBL/GenBank/DDBJ databases">
        <authorList>
            <person name="King R."/>
        </authorList>
    </citation>
    <scope>NUCLEOTIDE SEQUENCE</scope>
</reference>
<gene>
    <name evidence="7" type="ORF">PHAECO_LOCUS11698</name>
</gene>
<reference evidence="7" key="2">
    <citation type="submission" date="2022-10" db="EMBL/GenBank/DDBJ databases">
        <authorList>
            <consortium name="ENA_rothamsted_submissions"/>
            <consortium name="culmorum"/>
            <person name="King R."/>
        </authorList>
    </citation>
    <scope>NUCLEOTIDE SEQUENCE</scope>
</reference>
<evidence type="ECO:0000256" key="3">
    <source>
        <dbReference type="ARBA" id="ARBA00022692"/>
    </source>
</evidence>
<dbReference type="EMBL" id="OU896714">
    <property type="protein sequence ID" value="CAG9824936.1"/>
    <property type="molecule type" value="Genomic_DNA"/>
</dbReference>
<dbReference type="InterPro" id="IPR019334">
    <property type="entry name" value="TMEM170A/B/YPR153W-like"/>
</dbReference>
<organism evidence="7 8">
    <name type="scientific">Phaedon cochleariae</name>
    <name type="common">Mustard beetle</name>
    <dbReference type="NCBI Taxonomy" id="80249"/>
    <lineage>
        <taxon>Eukaryota</taxon>
        <taxon>Metazoa</taxon>
        <taxon>Ecdysozoa</taxon>
        <taxon>Arthropoda</taxon>
        <taxon>Hexapoda</taxon>
        <taxon>Insecta</taxon>
        <taxon>Pterygota</taxon>
        <taxon>Neoptera</taxon>
        <taxon>Endopterygota</taxon>
        <taxon>Coleoptera</taxon>
        <taxon>Polyphaga</taxon>
        <taxon>Cucujiformia</taxon>
        <taxon>Chrysomeloidea</taxon>
        <taxon>Chrysomelidae</taxon>
        <taxon>Chrysomelinae</taxon>
        <taxon>Chrysomelini</taxon>
        <taxon>Phaedon</taxon>
    </lineage>
</organism>
<feature type="transmembrane region" description="Helical" evidence="6">
    <location>
        <begin position="128"/>
        <end position="151"/>
    </location>
</feature>
<dbReference type="Proteomes" id="UP001153737">
    <property type="component" value="Chromosome 8"/>
</dbReference>
<accession>A0A9N9X5G3</accession>
<protein>
    <recommendedName>
        <fullName evidence="9">Transmembrane protein 170A</fullName>
    </recommendedName>
</protein>
<dbReference type="AlphaFoldDB" id="A0A9N9X5G3"/>